<proteinExistence type="predicted"/>
<dbReference type="STRING" id="1121322.SAMN02745136_00477"/>
<keyword evidence="3" id="KW-1185">Reference proteome</keyword>
<reference evidence="2 3" key="1">
    <citation type="submission" date="2016-11" db="EMBL/GenBank/DDBJ databases">
        <authorList>
            <person name="Jaros S."/>
            <person name="Januszkiewicz K."/>
            <person name="Wedrychowicz H."/>
        </authorList>
    </citation>
    <scope>NUCLEOTIDE SEQUENCE [LARGE SCALE GENOMIC DNA]</scope>
    <source>
        <strain evidence="2 3">DSM 15929</strain>
    </source>
</reference>
<dbReference type="SUPFAM" id="SSF69360">
    <property type="entry name" value="Cell wall binding repeat"/>
    <property type="match status" value="1"/>
</dbReference>
<organism evidence="2 3">
    <name type="scientific">Anaerocolumna jejuensis DSM 15929</name>
    <dbReference type="NCBI Taxonomy" id="1121322"/>
    <lineage>
        <taxon>Bacteria</taxon>
        <taxon>Bacillati</taxon>
        <taxon>Bacillota</taxon>
        <taxon>Clostridia</taxon>
        <taxon>Lachnospirales</taxon>
        <taxon>Lachnospiraceae</taxon>
        <taxon>Anaerocolumna</taxon>
    </lineage>
</organism>
<feature type="chain" id="PRO_5012138559" evidence="1">
    <location>
        <begin position="26"/>
        <end position="395"/>
    </location>
</feature>
<evidence type="ECO:0000313" key="3">
    <source>
        <dbReference type="Proteomes" id="UP000184386"/>
    </source>
</evidence>
<dbReference type="Pfam" id="PF14903">
    <property type="entry name" value="WG_beta_rep"/>
    <property type="match status" value="3"/>
</dbReference>
<name>A0A1M6KJU5_9FIRM</name>
<keyword evidence="1" id="KW-0732">Signal</keyword>
<dbReference type="InterPro" id="IPR032774">
    <property type="entry name" value="WG_beta_rep"/>
</dbReference>
<dbReference type="PANTHER" id="PTHR37841">
    <property type="entry name" value="GLR2918 PROTEIN"/>
    <property type="match status" value="1"/>
</dbReference>
<sequence>MKKIMSLSLAIMLLVSIIPAMPAQAATQTITYLTEAVYDSIGVYSEGYVWVKQGDTFKYLDAKGKVVIDLSNKKYVGKNEYIAEVGDFHDGLALIAVAKEATEEDFEYDPYRYYIDTKGNIALKSAQIEKKPSGSPRISPTAISGFFSPFSEGVTVTDTRPEDGNVAIIKPDGSVKWYSGSMDYYWYTQGLLCAGSYVDGELLWGYVDKTYKKVISYKYEEARPFNQNLAPVKIKGKWGFINKSGKTVIKAQFEDFGVQDKTYSYQVFNDGLATVKKNGKWGAIDKKGKTVVSFKYDNPVIFSNGLACVKGSDGKYTYIDKKGKTVIKTKYADANYFSKDGIAIVGNNGTYKLINSKGKQIGTKTWKFDGTNVSGMTPDILKYKIGNKWGIAKIG</sequence>
<dbReference type="AlphaFoldDB" id="A0A1M6KJU5"/>
<dbReference type="OrthoDB" id="1652041at2"/>
<feature type="signal peptide" evidence="1">
    <location>
        <begin position="1"/>
        <end position="25"/>
    </location>
</feature>
<evidence type="ECO:0000256" key="1">
    <source>
        <dbReference type="SAM" id="SignalP"/>
    </source>
</evidence>
<dbReference type="RefSeq" id="WP_073272537.1">
    <property type="nucleotide sequence ID" value="NZ_FRAC01000006.1"/>
</dbReference>
<dbReference type="PANTHER" id="PTHR37841:SF1">
    <property type="entry name" value="DUF3298 DOMAIN-CONTAINING PROTEIN"/>
    <property type="match status" value="1"/>
</dbReference>
<dbReference type="Proteomes" id="UP000184386">
    <property type="component" value="Unassembled WGS sequence"/>
</dbReference>
<gene>
    <name evidence="2" type="ORF">SAMN02745136_00477</name>
</gene>
<dbReference type="EMBL" id="FRAC01000006">
    <property type="protein sequence ID" value="SHJ59120.1"/>
    <property type="molecule type" value="Genomic_DNA"/>
</dbReference>
<accession>A0A1M6KJU5</accession>
<evidence type="ECO:0000313" key="2">
    <source>
        <dbReference type="EMBL" id="SHJ59120.1"/>
    </source>
</evidence>
<protein>
    <submittedName>
        <fullName evidence="2">WG containing repeat-containing protein</fullName>
    </submittedName>
</protein>